<evidence type="ECO:0000313" key="2">
    <source>
        <dbReference type="EMBL" id="RKT50691.1"/>
    </source>
</evidence>
<name>A0A495VMS0_9RHOO</name>
<keyword evidence="1" id="KW-0732">Signal</keyword>
<gene>
    <name evidence="2" type="ORF">DFR40_2613</name>
</gene>
<accession>A0A495VMS0</accession>
<dbReference type="AlphaFoldDB" id="A0A495VMS0"/>
<feature type="signal peptide" evidence="1">
    <location>
        <begin position="1"/>
        <end position="19"/>
    </location>
</feature>
<dbReference type="OrthoDB" id="8776561at2"/>
<dbReference type="Proteomes" id="UP000270626">
    <property type="component" value="Unassembled WGS sequence"/>
</dbReference>
<reference evidence="2 3" key="1">
    <citation type="submission" date="2018-10" db="EMBL/GenBank/DDBJ databases">
        <title>Genomic Encyclopedia of Type Strains, Phase IV (KMG-IV): sequencing the most valuable type-strain genomes for metagenomic binning, comparative biology and taxonomic classification.</title>
        <authorList>
            <person name="Goeker M."/>
        </authorList>
    </citation>
    <scope>NUCLEOTIDE SEQUENCE [LARGE SCALE GENOMIC DNA]</scope>
    <source>
        <strain evidence="2 3">DSM 23841</strain>
    </source>
</reference>
<comment type="caution">
    <text evidence="2">The sequence shown here is derived from an EMBL/GenBank/DDBJ whole genome shotgun (WGS) entry which is preliminary data.</text>
</comment>
<dbReference type="EMBL" id="RBXP01000017">
    <property type="protein sequence ID" value="RKT50691.1"/>
    <property type="molecule type" value="Genomic_DNA"/>
</dbReference>
<keyword evidence="2" id="KW-0449">Lipoprotein</keyword>
<sequence length="213" mass="22786">MTKTLLATALLVALGVAHADNAASPEQATGKGADKVARGLLLQHQDRLIFSPCRDRSYTNVDDASAGGEVTAALRQFGLGDGKPLYIEVFGAAESGLLRIDGLNMAKRDARCYAPRRSTGEWRAGAGNAWALTLFEGGATLQRSGQDDLAGSYEETLSTPTQAEIRITGASTVNVRLNRRSCRDNSTGDERLYAWHAEVTTATGKLEGCAWRQ</sequence>
<evidence type="ECO:0000256" key="1">
    <source>
        <dbReference type="SAM" id="SignalP"/>
    </source>
</evidence>
<feature type="chain" id="PRO_5019744979" evidence="1">
    <location>
        <begin position="20"/>
        <end position="213"/>
    </location>
</feature>
<proteinExistence type="predicted"/>
<protein>
    <submittedName>
        <fullName evidence="2">Putative lipoprotein</fullName>
    </submittedName>
</protein>
<dbReference type="RefSeq" id="WP_121458924.1">
    <property type="nucleotide sequence ID" value="NZ_JAANMQ010000010.1"/>
</dbReference>
<keyword evidence="3" id="KW-1185">Reference proteome</keyword>
<evidence type="ECO:0000313" key="3">
    <source>
        <dbReference type="Proteomes" id="UP000270626"/>
    </source>
</evidence>
<organism evidence="2 3">
    <name type="scientific">Azonexus fungiphilus</name>
    <dbReference type="NCBI Taxonomy" id="146940"/>
    <lineage>
        <taxon>Bacteria</taxon>
        <taxon>Pseudomonadati</taxon>
        <taxon>Pseudomonadota</taxon>
        <taxon>Betaproteobacteria</taxon>
        <taxon>Rhodocyclales</taxon>
        <taxon>Azonexaceae</taxon>
        <taxon>Azonexus</taxon>
    </lineage>
</organism>